<evidence type="ECO:0000256" key="1">
    <source>
        <dbReference type="SAM" id="Phobius"/>
    </source>
</evidence>
<name>A0A4R3XV28_9PROT</name>
<keyword evidence="1" id="KW-1133">Transmembrane helix</keyword>
<sequence length="304" mass="33103">MNIILVSNSLGKSRTIQLNKAQVTLAAASLFLVFPVLLATSLYYFSLHIAVDIKSPFLQSFFPISMPQPNKAAYFKDDLSSLAVRVGKMQAQMFRLDALGERLSKTAGLKPQEFNFQQSPGQGGAIPSQTLGDLSPAEVSDQLQQLSSKIVDRSDRLAVLDALLSKEYQKEIRLPSAAPVATEWHSSDFGFRIDPFTGKKSMHEGIDFSAETGAPIKAAAAGIVVYSDYHHDYGNMVEIDHGNGLVSRYAHASQRLVKLGDVVLKGQQIAKVGSTGRSTGPHLHFEVRFKGVAQNPARFLQAAN</sequence>
<dbReference type="InterPro" id="IPR011055">
    <property type="entry name" value="Dup_hybrid_motif"/>
</dbReference>
<keyword evidence="4" id="KW-1185">Reference proteome</keyword>
<accession>A0A4R3XV28</accession>
<evidence type="ECO:0000259" key="2">
    <source>
        <dbReference type="Pfam" id="PF01551"/>
    </source>
</evidence>
<dbReference type="RefSeq" id="WP_124944837.1">
    <property type="nucleotide sequence ID" value="NZ_BHVT01000003.1"/>
</dbReference>
<feature type="domain" description="M23ase beta-sheet core" evidence="2">
    <location>
        <begin position="202"/>
        <end position="296"/>
    </location>
</feature>
<comment type="caution">
    <text evidence="3">The sequence shown here is derived from an EMBL/GenBank/DDBJ whole genome shotgun (WGS) entry which is preliminary data.</text>
</comment>
<reference evidence="3 4" key="1">
    <citation type="submission" date="2019-03" db="EMBL/GenBank/DDBJ databases">
        <title>Genomic Encyclopedia of Type Strains, Phase IV (KMG-IV): sequencing the most valuable type-strain genomes for metagenomic binning, comparative biology and taxonomic classification.</title>
        <authorList>
            <person name="Goeker M."/>
        </authorList>
    </citation>
    <scope>NUCLEOTIDE SEQUENCE [LARGE SCALE GENOMIC DNA]</scope>
    <source>
        <strain evidence="3 4">DSM 100309</strain>
    </source>
</reference>
<dbReference type="Gene3D" id="2.70.70.10">
    <property type="entry name" value="Glucose Permease (Domain IIA)"/>
    <property type="match status" value="1"/>
</dbReference>
<keyword evidence="3" id="KW-0378">Hydrolase</keyword>
<dbReference type="GO" id="GO:0004222">
    <property type="term" value="F:metalloendopeptidase activity"/>
    <property type="evidence" value="ECO:0007669"/>
    <property type="project" value="TreeGrafter"/>
</dbReference>
<gene>
    <name evidence="3" type="ORF">EDC63_11745</name>
</gene>
<dbReference type="FunFam" id="2.70.70.10:FF:000006">
    <property type="entry name" value="M23 family peptidase"/>
    <property type="match status" value="1"/>
</dbReference>
<dbReference type="Proteomes" id="UP000295367">
    <property type="component" value="Unassembled WGS sequence"/>
</dbReference>
<dbReference type="PANTHER" id="PTHR21666">
    <property type="entry name" value="PEPTIDASE-RELATED"/>
    <property type="match status" value="1"/>
</dbReference>
<dbReference type="Pfam" id="PF01551">
    <property type="entry name" value="Peptidase_M23"/>
    <property type="match status" value="1"/>
</dbReference>
<proteinExistence type="predicted"/>
<dbReference type="SUPFAM" id="SSF51261">
    <property type="entry name" value="Duplicated hybrid motif"/>
    <property type="match status" value="1"/>
</dbReference>
<dbReference type="PANTHER" id="PTHR21666:SF291">
    <property type="entry name" value="STAGE II SPORULATION PROTEIN Q"/>
    <property type="match status" value="1"/>
</dbReference>
<dbReference type="InterPro" id="IPR050570">
    <property type="entry name" value="Cell_wall_metabolism_enzyme"/>
</dbReference>
<dbReference type="CDD" id="cd12797">
    <property type="entry name" value="M23_peptidase"/>
    <property type="match status" value="1"/>
</dbReference>
<protein>
    <submittedName>
        <fullName evidence="3">Murein DD-endopeptidase MepM/ murein hydrolase activator NlpD</fullName>
    </submittedName>
</protein>
<dbReference type="EMBL" id="SMCO01000017">
    <property type="protein sequence ID" value="TCV83010.1"/>
    <property type="molecule type" value="Genomic_DNA"/>
</dbReference>
<dbReference type="InterPro" id="IPR016047">
    <property type="entry name" value="M23ase_b-sheet_dom"/>
</dbReference>
<keyword evidence="1" id="KW-0812">Transmembrane</keyword>
<feature type="transmembrane region" description="Helical" evidence="1">
    <location>
        <begin position="21"/>
        <end position="45"/>
    </location>
</feature>
<keyword evidence="1" id="KW-0472">Membrane</keyword>
<evidence type="ECO:0000313" key="4">
    <source>
        <dbReference type="Proteomes" id="UP000295367"/>
    </source>
</evidence>
<dbReference type="AlphaFoldDB" id="A0A4R3XV28"/>
<dbReference type="OrthoDB" id="9815245at2"/>
<evidence type="ECO:0000313" key="3">
    <source>
        <dbReference type="EMBL" id="TCV83010.1"/>
    </source>
</evidence>
<organism evidence="3 4">
    <name type="scientific">Sulfurirhabdus autotrophica</name>
    <dbReference type="NCBI Taxonomy" id="1706046"/>
    <lineage>
        <taxon>Bacteria</taxon>
        <taxon>Pseudomonadati</taxon>
        <taxon>Pseudomonadota</taxon>
        <taxon>Betaproteobacteria</taxon>
        <taxon>Nitrosomonadales</taxon>
        <taxon>Sulfuricellaceae</taxon>
        <taxon>Sulfurirhabdus</taxon>
    </lineage>
</organism>